<feature type="transmembrane region" description="Helical" evidence="1">
    <location>
        <begin position="32"/>
        <end position="55"/>
    </location>
</feature>
<keyword evidence="1" id="KW-0812">Transmembrane</keyword>
<proteinExistence type="predicted"/>
<sequence>METNVKMSEGDNKDFQIKHLEKEKVIENIGGIVLVSFLIIVGIGGNSIAICVFLRNFKPSTYRTFIVSLAIVDLVTDILHNKTKLRQRKQI</sequence>
<dbReference type="Gene3D" id="1.20.1070.10">
    <property type="entry name" value="Rhodopsin 7-helix transmembrane proteins"/>
    <property type="match status" value="1"/>
</dbReference>
<evidence type="ECO:0000256" key="1">
    <source>
        <dbReference type="SAM" id="Phobius"/>
    </source>
</evidence>
<dbReference type="EMBL" id="JBJQND010000013">
    <property type="protein sequence ID" value="KAL3858418.1"/>
    <property type="molecule type" value="Genomic_DNA"/>
</dbReference>
<keyword evidence="3" id="KW-1185">Reference proteome</keyword>
<comment type="caution">
    <text evidence="2">The sequence shown here is derived from an EMBL/GenBank/DDBJ whole genome shotgun (WGS) entry which is preliminary data.</text>
</comment>
<gene>
    <name evidence="2" type="ORF">ACJMK2_013009</name>
</gene>
<dbReference type="Proteomes" id="UP001634394">
    <property type="component" value="Unassembled WGS sequence"/>
</dbReference>
<keyword evidence="1" id="KW-0472">Membrane</keyword>
<protein>
    <recommendedName>
        <fullName evidence="4">G-protein coupled receptors family 1 profile domain-containing protein</fullName>
    </recommendedName>
</protein>
<organism evidence="2 3">
    <name type="scientific">Sinanodonta woodiana</name>
    <name type="common">Chinese pond mussel</name>
    <name type="synonym">Anodonta woodiana</name>
    <dbReference type="NCBI Taxonomy" id="1069815"/>
    <lineage>
        <taxon>Eukaryota</taxon>
        <taxon>Metazoa</taxon>
        <taxon>Spiralia</taxon>
        <taxon>Lophotrochozoa</taxon>
        <taxon>Mollusca</taxon>
        <taxon>Bivalvia</taxon>
        <taxon>Autobranchia</taxon>
        <taxon>Heteroconchia</taxon>
        <taxon>Palaeoheterodonta</taxon>
        <taxon>Unionida</taxon>
        <taxon>Unionoidea</taxon>
        <taxon>Unionidae</taxon>
        <taxon>Unioninae</taxon>
        <taxon>Sinanodonta</taxon>
    </lineage>
</organism>
<evidence type="ECO:0008006" key="4">
    <source>
        <dbReference type="Google" id="ProtNLM"/>
    </source>
</evidence>
<evidence type="ECO:0000313" key="2">
    <source>
        <dbReference type="EMBL" id="KAL3858418.1"/>
    </source>
</evidence>
<evidence type="ECO:0000313" key="3">
    <source>
        <dbReference type="Proteomes" id="UP001634394"/>
    </source>
</evidence>
<accession>A0ABD3VCZ2</accession>
<keyword evidence="1" id="KW-1133">Transmembrane helix</keyword>
<name>A0ABD3VCZ2_SINWO</name>
<dbReference type="AlphaFoldDB" id="A0ABD3VCZ2"/>
<reference evidence="2 3" key="1">
    <citation type="submission" date="2024-11" db="EMBL/GenBank/DDBJ databases">
        <title>Chromosome-level genome assembly of the freshwater bivalve Anodonta woodiana.</title>
        <authorList>
            <person name="Chen X."/>
        </authorList>
    </citation>
    <scope>NUCLEOTIDE SEQUENCE [LARGE SCALE GENOMIC DNA]</scope>
    <source>
        <strain evidence="2">MN2024</strain>
        <tissue evidence="2">Gills</tissue>
    </source>
</reference>